<organism evidence="1 2">
    <name type="scientific">Cuscuta epithymum</name>
    <dbReference type="NCBI Taxonomy" id="186058"/>
    <lineage>
        <taxon>Eukaryota</taxon>
        <taxon>Viridiplantae</taxon>
        <taxon>Streptophyta</taxon>
        <taxon>Embryophyta</taxon>
        <taxon>Tracheophyta</taxon>
        <taxon>Spermatophyta</taxon>
        <taxon>Magnoliopsida</taxon>
        <taxon>eudicotyledons</taxon>
        <taxon>Gunneridae</taxon>
        <taxon>Pentapetalae</taxon>
        <taxon>asterids</taxon>
        <taxon>lamiids</taxon>
        <taxon>Solanales</taxon>
        <taxon>Convolvulaceae</taxon>
        <taxon>Cuscuteae</taxon>
        <taxon>Cuscuta</taxon>
        <taxon>Cuscuta subgen. Cuscuta</taxon>
    </lineage>
</organism>
<evidence type="ECO:0000313" key="1">
    <source>
        <dbReference type="EMBL" id="CAH9095053.1"/>
    </source>
</evidence>
<keyword evidence="2" id="KW-1185">Reference proteome</keyword>
<gene>
    <name evidence="1" type="ORF">CEPIT_LOCUS13127</name>
</gene>
<sequence>MAARPEVTVAVVERLQERGGRHCNGLAEMVASRPRRKATRWLTLWQLRETRPARDAAGVVGTWSPHSRASPIHLRPPSALPRSVSFVLSQFLRFRSNFC</sequence>
<comment type="caution">
    <text evidence="1">The sequence shown here is derived from an EMBL/GenBank/DDBJ whole genome shotgun (WGS) entry which is preliminary data.</text>
</comment>
<dbReference type="EMBL" id="CAMAPF010000083">
    <property type="protein sequence ID" value="CAH9095053.1"/>
    <property type="molecule type" value="Genomic_DNA"/>
</dbReference>
<dbReference type="AlphaFoldDB" id="A0AAV0DBY0"/>
<protein>
    <submittedName>
        <fullName evidence="1">Uncharacterized protein</fullName>
    </submittedName>
</protein>
<dbReference type="Proteomes" id="UP001152523">
    <property type="component" value="Unassembled WGS sequence"/>
</dbReference>
<evidence type="ECO:0000313" key="2">
    <source>
        <dbReference type="Proteomes" id="UP001152523"/>
    </source>
</evidence>
<accession>A0AAV0DBY0</accession>
<proteinExistence type="predicted"/>
<reference evidence="1" key="1">
    <citation type="submission" date="2022-07" db="EMBL/GenBank/DDBJ databases">
        <authorList>
            <person name="Macas J."/>
            <person name="Novak P."/>
            <person name="Neumann P."/>
        </authorList>
    </citation>
    <scope>NUCLEOTIDE SEQUENCE</scope>
</reference>
<name>A0AAV0DBY0_9ASTE</name>